<comment type="caution">
    <text evidence="1">The sequence shown here is derived from an EMBL/GenBank/DDBJ whole genome shotgun (WGS) entry which is preliminary data.</text>
</comment>
<keyword evidence="2" id="KW-1185">Reference proteome</keyword>
<gene>
    <name evidence="1" type="ORF">KUCAC02_024490</name>
</gene>
<proteinExistence type="predicted"/>
<organism evidence="1 2">
    <name type="scientific">Chaenocephalus aceratus</name>
    <name type="common">Blackfin icefish</name>
    <name type="synonym">Chaenichthys aceratus</name>
    <dbReference type="NCBI Taxonomy" id="36190"/>
    <lineage>
        <taxon>Eukaryota</taxon>
        <taxon>Metazoa</taxon>
        <taxon>Chordata</taxon>
        <taxon>Craniata</taxon>
        <taxon>Vertebrata</taxon>
        <taxon>Euteleostomi</taxon>
        <taxon>Actinopterygii</taxon>
        <taxon>Neopterygii</taxon>
        <taxon>Teleostei</taxon>
        <taxon>Neoteleostei</taxon>
        <taxon>Acanthomorphata</taxon>
        <taxon>Eupercaria</taxon>
        <taxon>Perciformes</taxon>
        <taxon>Notothenioidei</taxon>
        <taxon>Channichthyidae</taxon>
        <taxon>Chaenocephalus</taxon>
    </lineage>
</organism>
<evidence type="ECO:0000313" key="2">
    <source>
        <dbReference type="Proteomes" id="UP001057452"/>
    </source>
</evidence>
<name>A0ACB9WI22_CHAAC</name>
<reference evidence="1" key="1">
    <citation type="submission" date="2022-05" db="EMBL/GenBank/DDBJ databases">
        <title>Chromosome-level genome of Chaenocephalus aceratus.</title>
        <authorList>
            <person name="Park H."/>
        </authorList>
    </citation>
    <scope>NUCLEOTIDE SEQUENCE</scope>
    <source>
        <strain evidence="1">KU_202001</strain>
    </source>
</reference>
<evidence type="ECO:0000313" key="1">
    <source>
        <dbReference type="EMBL" id="KAI4813142.1"/>
    </source>
</evidence>
<sequence length="258" mass="28554">MWWRRSGSRMGFTKRAKEQIMMGLQGKTYEDVREVLATVPSKDKEVEFRSDTTMTSWQKGHTESVNAAEPNMNMEAVAKFGPGNVEKYEGYLKKKGPIPNKEAFVTAAKDVISNSQSVTQFLRVIANHCLDKQCTVELSLVVEQILTIANQLNIISCVNAVTPGCKSSDEILVKNTQNLLQTVLRGVHAAESACITGLRQPEPNSDGAEATDLCFQWMRKLEIHRAQQTSNPETDELGLRKTSSHPVAPSLASPVGYK</sequence>
<dbReference type="Proteomes" id="UP001057452">
    <property type="component" value="Chromosome 22"/>
</dbReference>
<protein>
    <submittedName>
        <fullName evidence="1">Uncharacterized protein</fullName>
    </submittedName>
</protein>
<dbReference type="EMBL" id="CM043806">
    <property type="protein sequence ID" value="KAI4813142.1"/>
    <property type="molecule type" value="Genomic_DNA"/>
</dbReference>
<accession>A0ACB9WI22</accession>